<name>A0ABU6P4G8_9BACI</name>
<dbReference type="RefSeq" id="WP_328016045.1">
    <property type="nucleotide sequence ID" value="NZ_JARTFS010000033.1"/>
</dbReference>
<dbReference type="Proteomes" id="UP001342826">
    <property type="component" value="Unassembled WGS sequence"/>
</dbReference>
<keyword evidence="4" id="KW-1185">Reference proteome</keyword>
<gene>
    <name evidence="3" type="ORF">P9271_23550</name>
</gene>
<evidence type="ECO:0000313" key="4">
    <source>
        <dbReference type="Proteomes" id="UP001342826"/>
    </source>
</evidence>
<feature type="transmembrane region" description="Helical" evidence="1">
    <location>
        <begin position="270"/>
        <end position="288"/>
    </location>
</feature>
<keyword evidence="1" id="KW-0812">Transmembrane</keyword>
<organism evidence="3 4">
    <name type="scientific">Metabacillus fastidiosus</name>
    <dbReference type="NCBI Taxonomy" id="1458"/>
    <lineage>
        <taxon>Bacteria</taxon>
        <taxon>Bacillati</taxon>
        <taxon>Bacillota</taxon>
        <taxon>Bacilli</taxon>
        <taxon>Bacillales</taxon>
        <taxon>Bacillaceae</taxon>
        <taxon>Metabacillus</taxon>
    </lineage>
</organism>
<feature type="transmembrane region" description="Helical" evidence="1">
    <location>
        <begin position="339"/>
        <end position="360"/>
    </location>
</feature>
<feature type="transmembrane region" description="Helical" evidence="1">
    <location>
        <begin position="12"/>
        <end position="29"/>
    </location>
</feature>
<feature type="transmembrane region" description="Helical" evidence="1">
    <location>
        <begin position="49"/>
        <end position="74"/>
    </location>
</feature>
<dbReference type="PANTHER" id="PTHR30590">
    <property type="entry name" value="INNER MEMBRANE PROTEIN"/>
    <property type="match status" value="1"/>
</dbReference>
<protein>
    <submittedName>
        <fullName evidence="3">DUF418 domain-containing protein</fullName>
    </submittedName>
</protein>
<feature type="domain" description="DUF418" evidence="2">
    <location>
        <begin position="223"/>
        <end position="372"/>
    </location>
</feature>
<feature type="transmembrane region" description="Helical" evidence="1">
    <location>
        <begin position="115"/>
        <end position="132"/>
    </location>
</feature>
<comment type="caution">
    <text evidence="3">The sequence shown here is derived from an EMBL/GenBank/DDBJ whole genome shotgun (WGS) entry which is preliminary data.</text>
</comment>
<keyword evidence="1" id="KW-0472">Membrane</keyword>
<sequence>MGRFRLLDILRGFAILGTLGTNIWIFATLGDFSSFRSMTSNWWDSADTIIMTVFSFFTNGKFLSLLTILFGAGLEMKRRKLERTKGLWPWLYIWSAALLFIDGLIHFILVFEYDILMSYAVAAVIVALLVNRKKMIIKWVVGICVAIHVLGVSLGSVVFYFLLRDQEFITEYEQIMTDTANLYMHGSWFEQIQMRLLDFLTLRGEAIMVIPMNIILFFLGIMLVRSGIFVMDEEGGRKRKKFLRYGLLLGIPLNALIFVPGGMFDISVRYLFSPVLAIGYIGLFAIFLEKREDSFLLARFEEVGKVALSCYILQNIVCSFLFYGWGFGLSNYFNGINTLMLWLFVCIVMFLFANVWLRFFNLGPVEYAWRALGNLPFREK</sequence>
<dbReference type="InterPro" id="IPR052529">
    <property type="entry name" value="Bact_Transport_Assoc"/>
</dbReference>
<dbReference type="Pfam" id="PF04235">
    <property type="entry name" value="DUF418"/>
    <property type="match status" value="1"/>
</dbReference>
<feature type="transmembrane region" description="Helical" evidence="1">
    <location>
        <begin position="139"/>
        <end position="163"/>
    </location>
</feature>
<dbReference type="InterPro" id="IPR007349">
    <property type="entry name" value="DUF418"/>
</dbReference>
<dbReference type="PANTHER" id="PTHR30590:SF2">
    <property type="entry name" value="INNER MEMBRANE PROTEIN"/>
    <property type="match status" value="1"/>
</dbReference>
<accession>A0ABU6P4G8</accession>
<evidence type="ECO:0000256" key="1">
    <source>
        <dbReference type="SAM" id="Phobius"/>
    </source>
</evidence>
<feature type="transmembrane region" description="Helical" evidence="1">
    <location>
        <begin position="206"/>
        <end position="230"/>
    </location>
</feature>
<proteinExistence type="predicted"/>
<feature type="transmembrane region" description="Helical" evidence="1">
    <location>
        <begin position="308"/>
        <end position="327"/>
    </location>
</feature>
<evidence type="ECO:0000313" key="3">
    <source>
        <dbReference type="EMBL" id="MED4404239.1"/>
    </source>
</evidence>
<evidence type="ECO:0000259" key="2">
    <source>
        <dbReference type="Pfam" id="PF04235"/>
    </source>
</evidence>
<keyword evidence="1" id="KW-1133">Transmembrane helix</keyword>
<feature type="transmembrane region" description="Helical" evidence="1">
    <location>
        <begin position="86"/>
        <end position="109"/>
    </location>
</feature>
<dbReference type="EMBL" id="JARTFS010000033">
    <property type="protein sequence ID" value="MED4404239.1"/>
    <property type="molecule type" value="Genomic_DNA"/>
</dbReference>
<reference evidence="3 4" key="1">
    <citation type="submission" date="2023-03" db="EMBL/GenBank/DDBJ databases">
        <title>Bacillus Genome Sequencing.</title>
        <authorList>
            <person name="Dunlap C."/>
        </authorList>
    </citation>
    <scope>NUCLEOTIDE SEQUENCE [LARGE SCALE GENOMIC DNA]</scope>
    <source>
        <strain evidence="3 4">NRS-1717</strain>
    </source>
</reference>
<feature type="transmembrane region" description="Helical" evidence="1">
    <location>
        <begin position="242"/>
        <end position="264"/>
    </location>
</feature>